<dbReference type="InterPro" id="IPR009057">
    <property type="entry name" value="Homeodomain-like_sf"/>
</dbReference>
<protein>
    <recommendedName>
        <fullName evidence="6">DDE-1 domain-containing protein</fullName>
    </recommendedName>
</protein>
<dbReference type="CDD" id="cd15489">
    <property type="entry name" value="PHD_SF"/>
    <property type="match status" value="1"/>
</dbReference>
<evidence type="ECO:0000259" key="3">
    <source>
        <dbReference type="Pfam" id="PF05225"/>
    </source>
</evidence>
<evidence type="ECO:0000313" key="4">
    <source>
        <dbReference type="EMBL" id="KAJ8321569.1"/>
    </source>
</evidence>
<evidence type="ECO:0008006" key="6">
    <source>
        <dbReference type="Google" id="ProtNLM"/>
    </source>
</evidence>
<feature type="compositionally biased region" description="Basic and acidic residues" evidence="1">
    <location>
        <begin position="409"/>
        <end position="424"/>
    </location>
</feature>
<dbReference type="InterPro" id="IPR007889">
    <property type="entry name" value="HTH_Psq"/>
</dbReference>
<dbReference type="Gene3D" id="1.10.10.60">
    <property type="entry name" value="Homeodomain-like"/>
    <property type="match status" value="1"/>
</dbReference>
<dbReference type="EMBL" id="JARBDR010000025">
    <property type="protein sequence ID" value="KAJ8321569.1"/>
    <property type="molecule type" value="Genomic_DNA"/>
</dbReference>
<evidence type="ECO:0000256" key="1">
    <source>
        <dbReference type="SAM" id="MobiDB-lite"/>
    </source>
</evidence>
<organism evidence="4 5">
    <name type="scientific">Tegillarca granosa</name>
    <name type="common">Malaysian cockle</name>
    <name type="synonym">Anadara granosa</name>
    <dbReference type="NCBI Taxonomy" id="220873"/>
    <lineage>
        <taxon>Eukaryota</taxon>
        <taxon>Metazoa</taxon>
        <taxon>Spiralia</taxon>
        <taxon>Lophotrochozoa</taxon>
        <taxon>Mollusca</taxon>
        <taxon>Bivalvia</taxon>
        <taxon>Autobranchia</taxon>
        <taxon>Pteriomorphia</taxon>
        <taxon>Arcoida</taxon>
        <taxon>Arcoidea</taxon>
        <taxon>Arcidae</taxon>
        <taxon>Tegillarca</taxon>
    </lineage>
</organism>
<dbReference type="SUPFAM" id="SSF46689">
    <property type="entry name" value="Homeodomain-like"/>
    <property type="match status" value="1"/>
</dbReference>
<feature type="domain" description="HTH psq-type" evidence="3">
    <location>
        <begin position="20"/>
        <end position="59"/>
    </location>
</feature>
<gene>
    <name evidence="4" type="ORF">KUTeg_000880</name>
</gene>
<dbReference type="InterPro" id="IPR036397">
    <property type="entry name" value="RNaseH_sf"/>
</dbReference>
<accession>A0ABQ9FWI7</accession>
<dbReference type="Proteomes" id="UP001217089">
    <property type="component" value="Unassembled WGS sequence"/>
</dbReference>
<sequence>MPFRELIKFRVLQGYRNYDPSKLDSAYKAVKEDKISVHGAAKRFGVPVTTLRDRVDGRIHIDCCTTGAPPLFTLDQEAAIFNHIKIMSEIGYGYTRSEVVDIASDYAIDLGLKERGNDLSLKWYYGFMKRWPELSCNMPSGLSELRARAVTPERIGRYFIELDTILEKYSLKDKPHLIYNVDEKGIITGGGKRPKIVTAQKRPQVVTSERSQTITVFGCGNAAGTQIPPYFVFPGKRMLSELLEGATVGADGTVSDTGYSNGTIFTHYVQNHFLKYVQCRDSSLPILLLYDGHLSHVSLHLIEWARENNIILFVLPPHTSHILQPMDLGCFGPFETIYQQEVHKFIRSGRNITRYDVCNLACKAYEKALSPSNVRSAFKKSGIFPYNPNAVEIESILPSLVFEGQKQTKSVENDSKDRSEKNDTLEIQEEVSTSKETSEQGELEITSKETSEQKLTETTTDFFNKRGGEVLKSFIVAKKARRNISFIIGGKAITEEDTFEKVKEYKEQSTKKTKASQKSKTASCDKNAKTRNVTQKQMKKGKVSKATNIVSDSQQPGPSGIININNSVELDENDEEIPEEEKCCICHKFEPESLKKKPYITLVNWAMCSNCTHWVHLSFCVPERVVRRDYKLLCPHCK</sequence>
<evidence type="ECO:0000259" key="2">
    <source>
        <dbReference type="Pfam" id="PF03184"/>
    </source>
</evidence>
<feature type="compositionally biased region" description="Polar residues" evidence="1">
    <location>
        <begin position="545"/>
        <end position="562"/>
    </location>
</feature>
<dbReference type="Pfam" id="PF03184">
    <property type="entry name" value="DDE_1"/>
    <property type="match status" value="1"/>
</dbReference>
<feature type="region of interest" description="Disordered" evidence="1">
    <location>
        <begin position="513"/>
        <end position="562"/>
    </location>
</feature>
<evidence type="ECO:0000313" key="5">
    <source>
        <dbReference type="Proteomes" id="UP001217089"/>
    </source>
</evidence>
<proteinExistence type="predicted"/>
<dbReference type="Gene3D" id="3.30.420.10">
    <property type="entry name" value="Ribonuclease H-like superfamily/Ribonuclease H"/>
    <property type="match status" value="1"/>
</dbReference>
<feature type="domain" description="DDE-1" evidence="2">
    <location>
        <begin position="212"/>
        <end position="376"/>
    </location>
</feature>
<dbReference type="Pfam" id="PF05225">
    <property type="entry name" value="HTH_psq"/>
    <property type="match status" value="1"/>
</dbReference>
<keyword evidence="5" id="KW-1185">Reference proteome</keyword>
<dbReference type="InterPro" id="IPR050863">
    <property type="entry name" value="CenT-Element_Derived"/>
</dbReference>
<dbReference type="InterPro" id="IPR004875">
    <property type="entry name" value="DDE_SF_endonuclease_dom"/>
</dbReference>
<dbReference type="PANTHER" id="PTHR19303:SF74">
    <property type="entry name" value="POGO TRANSPOSABLE ELEMENT WITH KRAB DOMAIN"/>
    <property type="match status" value="1"/>
</dbReference>
<feature type="region of interest" description="Disordered" evidence="1">
    <location>
        <begin position="408"/>
        <end position="451"/>
    </location>
</feature>
<name>A0ABQ9FWI7_TEGGR</name>
<reference evidence="4 5" key="1">
    <citation type="submission" date="2022-12" db="EMBL/GenBank/DDBJ databases">
        <title>Chromosome-level genome of Tegillarca granosa.</title>
        <authorList>
            <person name="Kim J."/>
        </authorList>
    </citation>
    <scope>NUCLEOTIDE SEQUENCE [LARGE SCALE GENOMIC DNA]</scope>
    <source>
        <strain evidence="4">Teg-2019</strain>
        <tissue evidence="4">Adductor muscle</tissue>
    </source>
</reference>
<comment type="caution">
    <text evidence="4">The sequence shown here is derived from an EMBL/GenBank/DDBJ whole genome shotgun (WGS) entry which is preliminary data.</text>
</comment>
<dbReference type="PANTHER" id="PTHR19303">
    <property type="entry name" value="TRANSPOSON"/>
    <property type="match status" value="1"/>
</dbReference>